<evidence type="ECO:0000313" key="2">
    <source>
        <dbReference type="EMBL" id="KAK1785833.1"/>
    </source>
</evidence>
<reference evidence="2" key="1">
    <citation type="submission" date="2023-03" db="EMBL/GenBank/DDBJ databases">
        <title>Electrophorus voltai genome.</title>
        <authorList>
            <person name="Bian C."/>
        </authorList>
    </citation>
    <scope>NUCLEOTIDE SEQUENCE</scope>
    <source>
        <strain evidence="2">CB-2022</strain>
        <tissue evidence="2">Muscle</tissue>
    </source>
</reference>
<dbReference type="EMBL" id="JAROKS010000025">
    <property type="protein sequence ID" value="KAK1785833.1"/>
    <property type="molecule type" value="Genomic_DNA"/>
</dbReference>
<organism evidence="2 3">
    <name type="scientific">Electrophorus voltai</name>
    <dbReference type="NCBI Taxonomy" id="2609070"/>
    <lineage>
        <taxon>Eukaryota</taxon>
        <taxon>Metazoa</taxon>
        <taxon>Chordata</taxon>
        <taxon>Craniata</taxon>
        <taxon>Vertebrata</taxon>
        <taxon>Euteleostomi</taxon>
        <taxon>Actinopterygii</taxon>
        <taxon>Neopterygii</taxon>
        <taxon>Teleostei</taxon>
        <taxon>Ostariophysi</taxon>
        <taxon>Gymnotiformes</taxon>
        <taxon>Gymnotoidei</taxon>
        <taxon>Gymnotidae</taxon>
        <taxon>Electrophorus</taxon>
    </lineage>
</organism>
<evidence type="ECO:0000313" key="3">
    <source>
        <dbReference type="Proteomes" id="UP001239994"/>
    </source>
</evidence>
<name>A0AAD8YR77_9TELE</name>
<gene>
    <name evidence="2" type="ORF">P4O66_003209</name>
</gene>
<protein>
    <submittedName>
        <fullName evidence="2">Uncharacterized protein</fullName>
    </submittedName>
</protein>
<accession>A0AAD8YR77</accession>
<feature type="region of interest" description="Disordered" evidence="1">
    <location>
        <begin position="1"/>
        <end position="32"/>
    </location>
</feature>
<keyword evidence="3" id="KW-1185">Reference proteome</keyword>
<dbReference type="Proteomes" id="UP001239994">
    <property type="component" value="Unassembled WGS sequence"/>
</dbReference>
<sequence>MEVEEVLYGDSLMDSDNQSVVSGNDEPPAPTILPMALPRRFCLGASKQAHVKYLEATSFEEETPFTRAHSPRTRAPYQSLIKA</sequence>
<evidence type="ECO:0000256" key="1">
    <source>
        <dbReference type="SAM" id="MobiDB-lite"/>
    </source>
</evidence>
<proteinExistence type="predicted"/>
<comment type="caution">
    <text evidence="2">The sequence shown here is derived from an EMBL/GenBank/DDBJ whole genome shotgun (WGS) entry which is preliminary data.</text>
</comment>
<dbReference type="AlphaFoldDB" id="A0AAD8YR77"/>
<feature type="region of interest" description="Disordered" evidence="1">
    <location>
        <begin position="60"/>
        <end position="83"/>
    </location>
</feature>